<dbReference type="Pfam" id="PF03457">
    <property type="entry name" value="HA"/>
    <property type="match status" value="5"/>
</dbReference>
<dbReference type="Gene3D" id="6.10.140.530">
    <property type="match status" value="5"/>
</dbReference>
<dbReference type="PANTHER" id="PTHR33418:SF1">
    <property type="entry name" value="HELICASE-ASSOCIATED DOMAIN-CONTAINING PROTEIN"/>
    <property type="match status" value="1"/>
</dbReference>
<proteinExistence type="predicted"/>
<evidence type="ECO:0000313" key="4">
    <source>
        <dbReference type="EMBL" id="CAD8308732.1"/>
    </source>
</evidence>
<feature type="domain" description="Helicase-associated" evidence="3">
    <location>
        <begin position="385"/>
        <end position="446"/>
    </location>
</feature>
<feature type="region of interest" description="Disordered" evidence="1">
    <location>
        <begin position="450"/>
        <end position="469"/>
    </location>
</feature>
<dbReference type="AlphaFoldDB" id="A0A7R9VYN5"/>
<evidence type="ECO:0000256" key="1">
    <source>
        <dbReference type="SAM" id="MobiDB-lite"/>
    </source>
</evidence>
<sequence>MRNSFLLPLNLIVATIPLDAFVLKGPSVPIGTSAEPRQRCSELWYKNDPDELMTLPHNPLFITESIPKFKSDPLRTHTTGVEPKNKHDVAWNSRFNDLCKFHAIHGHSDVPYNYASDPNLAVWVTYQRRARKQNKLVAERIAALDQIDFTWTPRTPWRRRYAELAEFKRRNGHCAVPYNYKENPALGVWLNNQKQQYRALCLGHDTHITEKRVAALVSLGAFDEEDRRDNAWSSSYRELMQYKEEFGCVDVPRSYGKLGRWVDTQRCAYRLRISGKASPMTDDRIAMLNEIQFNWDPSEKLFSKRLEELKNYTAKHGVDNVAPEDSDDFRQLHAWILTQQAQYALLEEGKKSTLTPERIEALEQAGIEWDPQKFDCSGGKKRSRTPWGERYNELKKFQKEHGHLSVPRRSSLGEWVKAQKRQYKLMKQGGKSSMTRQRFEKLESLGLLAEKIEDKDESNPEEEKHDTQSVIETAYVAPFIEVTMSDDEKLAAWRERFKQFR</sequence>
<gene>
    <name evidence="4" type="ORF">TDUB1175_LOCUS8996</name>
</gene>
<organism evidence="4">
    <name type="scientific">Pseudictyota dubia</name>
    <dbReference type="NCBI Taxonomy" id="2749911"/>
    <lineage>
        <taxon>Eukaryota</taxon>
        <taxon>Sar</taxon>
        <taxon>Stramenopiles</taxon>
        <taxon>Ochrophyta</taxon>
        <taxon>Bacillariophyta</taxon>
        <taxon>Mediophyceae</taxon>
        <taxon>Biddulphiophycidae</taxon>
        <taxon>Eupodiscales</taxon>
        <taxon>Odontellaceae</taxon>
        <taxon>Pseudictyota</taxon>
    </lineage>
</organism>
<name>A0A7R9VYN5_9STRA</name>
<dbReference type="EMBL" id="HBED01017972">
    <property type="protein sequence ID" value="CAD8308732.1"/>
    <property type="molecule type" value="Transcribed_RNA"/>
</dbReference>
<evidence type="ECO:0000256" key="2">
    <source>
        <dbReference type="SAM" id="SignalP"/>
    </source>
</evidence>
<feature type="domain" description="Helicase-associated" evidence="3">
    <location>
        <begin position="229"/>
        <end position="293"/>
    </location>
</feature>
<dbReference type="PANTHER" id="PTHR33418">
    <property type="entry name" value="HELICASE-ASSOCIATED"/>
    <property type="match status" value="1"/>
</dbReference>
<keyword evidence="2" id="KW-0732">Signal</keyword>
<feature type="chain" id="PRO_5031494986" description="Helicase-associated domain-containing protein" evidence="2">
    <location>
        <begin position="21"/>
        <end position="501"/>
    </location>
</feature>
<feature type="domain" description="Helicase-associated" evidence="3">
    <location>
        <begin position="155"/>
        <end position="220"/>
    </location>
</feature>
<accession>A0A7R9VYN5</accession>
<feature type="signal peptide" evidence="2">
    <location>
        <begin position="1"/>
        <end position="20"/>
    </location>
</feature>
<feature type="domain" description="Helicase-associated" evidence="3">
    <location>
        <begin position="302"/>
        <end position="366"/>
    </location>
</feature>
<dbReference type="InterPro" id="IPR005114">
    <property type="entry name" value="Helicase_assoc"/>
</dbReference>
<protein>
    <recommendedName>
        <fullName evidence="3">Helicase-associated domain-containing protein</fullName>
    </recommendedName>
</protein>
<feature type="domain" description="Helicase-associated" evidence="3">
    <location>
        <begin position="87"/>
        <end position="149"/>
    </location>
</feature>
<evidence type="ECO:0000259" key="3">
    <source>
        <dbReference type="Pfam" id="PF03457"/>
    </source>
</evidence>
<feature type="compositionally biased region" description="Basic and acidic residues" evidence="1">
    <location>
        <begin position="450"/>
        <end position="467"/>
    </location>
</feature>
<reference evidence="4" key="1">
    <citation type="submission" date="2021-01" db="EMBL/GenBank/DDBJ databases">
        <authorList>
            <person name="Corre E."/>
            <person name="Pelletier E."/>
            <person name="Niang G."/>
            <person name="Scheremetjew M."/>
            <person name="Finn R."/>
            <person name="Kale V."/>
            <person name="Holt S."/>
            <person name="Cochrane G."/>
            <person name="Meng A."/>
            <person name="Brown T."/>
            <person name="Cohen L."/>
        </authorList>
    </citation>
    <scope>NUCLEOTIDE SEQUENCE</scope>
    <source>
        <strain evidence="4">CCMP147</strain>
    </source>
</reference>